<sequence>MICTQLDGDVLKPQFREQLMYLKERSKSTAEKQKCDHLAACLLLSNALQDTKHSGPRDKTPTRPKTAMATLERNMWDPYETSMNRDYPYKVGLPTEAFRPKTSNGYRNPYQLCDPVGMSIYTDEFCCKPYSKPDLIRAATASGARSHNPNPNKDPTFITWRPPREKVPLDTDSLGMKPPSAEDVQRTIRAQYCSTYKGDYLGLPQGYQIKYAINPPPNWKREIPRPLDTESRFNYQIQPRAPELRDFTRKYGCYSHLHVPSKGAVPTVISSHIRNQENKKQLTTYQRHFGKEYVNFSLLVNSLDPEELKMYLRNVPVEDRRGLVRFVNAVSESKCHPIESK</sequence>
<dbReference type="InterPro" id="IPR043460">
    <property type="entry name" value="MEDAG/TEX26"/>
</dbReference>
<dbReference type="OrthoDB" id="5984625at2759"/>
<dbReference type="Proteomes" id="UP000694569">
    <property type="component" value="Unplaced"/>
</dbReference>
<dbReference type="PANTHER" id="PTHR33769:SF1">
    <property type="entry name" value="TESTIS-EXPRESSED PROTEIN 26"/>
    <property type="match status" value="1"/>
</dbReference>
<dbReference type="Ensembl" id="ENSLLET00000036329.1">
    <property type="protein sequence ID" value="ENSLLEP00000035000.1"/>
    <property type="gene ID" value="ENSLLEG00000022047.1"/>
</dbReference>
<dbReference type="AlphaFoldDB" id="A0A8C5QBD9"/>
<reference evidence="2" key="2">
    <citation type="submission" date="2025-09" db="UniProtKB">
        <authorList>
            <consortium name="Ensembl"/>
        </authorList>
    </citation>
    <scope>IDENTIFICATION</scope>
</reference>
<reference evidence="2" key="1">
    <citation type="submission" date="2025-08" db="UniProtKB">
        <authorList>
            <consortium name="Ensembl"/>
        </authorList>
    </citation>
    <scope>IDENTIFICATION</scope>
</reference>
<keyword evidence="3" id="KW-1185">Reference proteome</keyword>
<proteinExistence type="predicted"/>
<accession>A0A8C5QBD9</accession>
<organism evidence="2 3">
    <name type="scientific">Leptobrachium leishanense</name>
    <name type="common">Leishan spiny toad</name>
    <dbReference type="NCBI Taxonomy" id="445787"/>
    <lineage>
        <taxon>Eukaryota</taxon>
        <taxon>Metazoa</taxon>
        <taxon>Chordata</taxon>
        <taxon>Craniata</taxon>
        <taxon>Vertebrata</taxon>
        <taxon>Euteleostomi</taxon>
        <taxon>Amphibia</taxon>
        <taxon>Batrachia</taxon>
        <taxon>Anura</taxon>
        <taxon>Pelobatoidea</taxon>
        <taxon>Megophryidae</taxon>
        <taxon>Leptobrachium</taxon>
    </lineage>
</organism>
<evidence type="ECO:0000313" key="2">
    <source>
        <dbReference type="Ensembl" id="ENSLLEP00000035000.1"/>
    </source>
</evidence>
<feature type="region of interest" description="Disordered" evidence="1">
    <location>
        <begin position="141"/>
        <end position="164"/>
    </location>
</feature>
<feature type="compositionally biased region" description="Polar residues" evidence="1">
    <location>
        <begin position="143"/>
        <end position="153"/>
    </location>
</feature>
<protein>
    <submittedName>
        <fullName evidence="2">Testis expressed 26</fullName>
    </submittedName>
</protein>
<gene>
    <name evidence="2" type="primary">TEX26</name>
</gene>
<evidence type="ECO:0000313" key="3">
    <source>
        <dbReference type="Proteomes" id="UP000694569"/>
    </source>
</evidence>
<evidence type="ECO:0000256" key="1">
    <source>
        <dbReference type="SAM" id="MobiDB-lite"/>
    </source>
</evidence>
<dbReference type="GeneTree" id="ENSGT00390000009484"/>
<name>A0A8C5QBD9_9ANUR</name>
<dbReference type="PANTHER" id="PTHR33769">
    <property type="entry name" value="TESTIS-EXPRESSED PROTEIN 26 ISOFORM X3"/>
    <property type="match status" value="1"/>
</dbReference>
<dbReference type="GO" id="GO:0005737">
    <property type="term" value="C:cytoplasm"/>
    <property type="evidence" value="ECO:0007669"/>
    <property type="project" value="TreeGrafter"/>
</dbReference>